<feature type="transmembrane region" description="Helical" evidence="6">
    <location>
        <begin position="54"/>
        <end position="77"/>
    </location>
</feature>
<sequence>MRSEPRATVKFLLFFVALGSLSYGCASSIIATTLGQPTFLNYSALDSRHNVNDLMGAIKGFFQAGGFLGTLSCYAIADAFGRRKAILVAALISTIGGALQAGSVNIGMFIAMRFLTGIGIGKLANALMAQIAD</sequence>
<dbReference type="Pfam" id="PF00083">
    <property type="entry name" value="Sugar_tr"/>
    <property type="match status" value="1"/>
</dbReference>
<dbReference type="Gene3D" id="1.20.1250.20">
    <property type="entry name" value="MFS general substrate transporter like domains"/>
    <property type="match status" value="1"/>
</dbReference>
<dbReference type="EMBL" id="JAHBCI010000002">
    <property type="protein sequence ID" value="KAG9504975.1"/>
    <property type="molecule type" value="Genomic_DNA"/>
</dbReference>
<keyword evidence="5 6" id="KW-0472">Membrane</keyword>
<evidence type="ECO:0000256" key="5">
    <source>
        <dbReference type="ARBA" id="ARBA00023136"/>
    </source>
</evidence>
<evidence type="ECO:0000256" key="1">
    <source>
        <dbReference type="ARBA" id="ARBA00004141"/>
    </source>
</evidence>
<dbReference type="PANTHER" id="PTHR48022">
    <property type="entry name" value="PLASTIDIC GLUCOSE TRANSPORTER 4"/>
    <property type="match status" value="1"/>
</dbReference>
<dbReference type="InterPro" id="IPR036259">
    <property type="entry name" value="MFS_trans_sf"/>
</dbReference>
<reference evidence="8" key="1">
    <citation type="journal article" date="2021" name="Mol. Plant Microbe Interact.">
        <title>Telomere to telomere genome assembly of Fusarium musae F31, causal agent of crown rot disease of banana.</title>
        <authorList>
            <person name="Degradi L."/>
            <person name="Tava V."/>
            <person name="Kunova A."/>
            <person name="Cortesi P."/>
            <person name="Saracchi M."/>
            <person name="Pasquali M."/>
        </authorList>
    </citation>
    <scope>NUCLEOTIDE SEQUENCE</scope>
    <source>
        <strain evidence="8">F31</strain>
    </source>
</reference>
<name>A0A9P8DN88_9HYPO</name>
<keyword evidence="9" id="KW-1185">Reference proteome</keyword>
<evidence type="ECO:0000313" key="8">
    <source>
        <dbReference type="EMBL" id="KAG9504975.1"/>
    </source>
</evidence>
<evidence type="ECO:0000313" key="9">
    <source>
        <dbReference type="Proteomes" id="UP000827133"/>
    </source>
</evidence>
<dbReference type="AlphaFoldDB" id="A0A9P8DN88"/>
<keyword evidence="3 6" id="KW-0812">Transmembrane</keyword>
<comment type="similarity">
    <text evidence="2">Belongs to the major facilitator superfamily. Sugar transporter (TC 2.A.1.1) family.</text>
</comment>
<dbReference type="InterPro" id="IPR020846">
    <property type="entry name" value="MFS_dom"/>
</dbReference>
<feature type="transmembrane region" description="Helical" evidence="6">
    <location>
        <begin position="84"/>
        <end position="102"/>
    </location>
</feature>
<protein>
    <recommendedName>
        <fullName evidence="7">Major facilitator superfamily (MFS) profile domain-containing protein</fullName>
    </recommendedName>
</protein>
<proteinExistence type="inferred from homology"/>
<accession>A0A9P8DN88</accession>
<dbReference type="PANTHER" id="PTHR48022:SF11">
    <property type="entry name" value="MONOSACCHARIDE TRANSPORTER (HXT8), PUTATIVE (AFU_ORTHOLOGUE AFUA_2G08120)-RELATED"/>
    <property type="match status" value="1"/>
</dbReference>
<evidence type="ECO:0000259" key="7">
    <source>
        <dbReference type="PROSITE" id="PS50850"/>
    </source>
</evidence>
<evidence type="ECO:0000256" key="4">
    <source>
        <dbReference type="ARBA" id="ARBA00022989"/>
    </source>
</evidence>
<comment type="subcellular location">
    <subcellularLocation>
        <location evidence="1">Membrane</location>
        <topology evidence="1">Multi-pass membrane protein</topology>
    </subcellularLocation>
</comment>
<evidence type="ECO:0000256" key="2">
    <source>
        <dbReference type="ARBA" id="ARBA00010992"/>
    </source>
</evidence>
<dbReference type="InterPro" id="IPR050360">
    <property type="entry name" value="MFS_Sugar_Transporters"/>
</dbReference>
<organism evidence="8 9">
    <name type="scientific">Fusarium musae</name>
    <dbReference type="NCBI Taxonomy" id="1042133"/>
    <lineage>
        <taxon>Eukaryota</taxon>
        <taxon>Fungi</taxon>
        <taxon>Dikarya</taxon>
        <taxon>Ascomycota</taxon>
        <taxon>Pezizomycotina</taxon>
        <taxon>Sordariomycetes</taxon>
        <taxon>Hypocreomycetidae</taxon>
        <taxon>Hypocreales</taxon>
        <taxon>Nectriaceae</taxon>
        <taxon>Fusarium</taxon>
    </lineage>
</organism>
<dbReference type="InterPro" id="IPR005828">
    <property type="entry name" value="MFS_sugar_transport-like"/>
</dbReference>
<feature type="transmembrane region" description="Helical" evidence="6">
    <location>
        <begin position="12"/>
        <end position="34"/>
    </location>
</feature>
<dbReference type="SUPFAM" id="SSF103473">
    <property type="entry name" value="MFS general substrate transporter"/>
    <property type="match status" value="1"/>
</dbReference>
<feature type="domain" description="Major facilitator superfamily (MFS) profile" evidence="7">
    <location>
        <begin position="12"/>
        <end position="133"/>
    </location>
</feature>
<comment type="caution">
    <text evidence="8">The sequence shown here is derived from an EMBL/GenBank/DDBJ whole genome shotgun (WGS) entry which is preliminary data.</text>
</comment>
<dbReference type="PROSITE" id="PS51257">
    <property type="entry name" value="PROKAR_LIPOPROTEIN"/>
    <property type="match status" value="1"/>
</dbReference>
<keyword evidence="4 6" id="KW-1133">Transmembrane helix</keyword>
<dbReference type="KEGG" id="fmu:J7337_001941"/>
<dbReference type="GeneID" id="68309798"/>
<dbReference type="GO" id="GO:0016020">
    <property type="term" value="C:membrane"/>
    <property type="evidence" value="ECO:0007669"/>
    <property type="project" value="UniProtKB-SubCell"/>
</dbReference>
<dbReference type="GO" id="GO:0005351">
    <property type="term" value="F:carbohydrate:proton symporter activity"/>
    <property type="evidence" value="ECO:0007669"/>
    <property type="project" value="TreeGrafter"/>
</dbReference>
<dbReference type="RefSeq" id="XP_044683974.1">
    <property type="nucleotide sequence ID" value="XM_044819674.1"/>
</dbReference>
<evidence type="ECO:0000256" key="3">
    <source>
        <dbReference type="ARBA" id="ARBA00022692"/>
    </source>
</evidence>
<dbReference type="PROSITE" id="PS50850">
    <property type="entry name" value="MFS"/>
    <property type="match status" value="1"/>
</dbReference>
<dbReference type="Proteomes" id="UP000827133">
    <property type="component" value="Unassembled WGS sequence"/>
</dbReference>
<evidence type="ECO:0000256" key="6">
    <source>
        <dbReference type="SAM" id="Phobius"/>
    </source>
</evidence>
<gene>
    <name evidence="8" type="ORF">J7337_001941</name>
</gene>